<dbReference type="FunFam" id="1.10.10.60:FF:000016">
    <property type="entry name" value="Transcriptional activator Myb isoform A"/>
    <property type="match status" value="1"/>
</dbReference>
<feature type="compositionally biased region" description="Polar residues" evidence="7">
    <location>
        <begin position="676"/>
        <end position="686"/>
    </location>
</feature>
<keyword evidence="3" id="KW-0805">Transcription regulation</keyword>
<evidence type="ECO:0000256" key="7">
    <source>
        <dbReference type="SAM" id="MobiDB-lite"/>
    </source>
</evidence>
<dbReference type="GO" id="GO:0000978">
    <property type="term" value="F:RNA polymerase II cis-regulatory region sequence-specific DNA binding"/>
    <property type="evidence" value="ECO:0007669"/>
    <property type="project" value="TreeGrafter"/>
</dbReference>
<evidence type="ECO:0000256" key="2">
    <source>
        <dbReference type="ARBA" id="ARBA00022737"/>
    </source>
</evidence>
<dbReference type="InterPro" id="IPR015395">
    <property type="entry name" value="C-myb_C"/>
</dbReference>
<feature type="compositionally biased region" description="Polar residues" evidence="7">
    <location>
        <begin position="746"/>
        <end position="766"/>
    </location>
</feature>
<feature type="domain" description="HTH myb-type" evidence="9">
    <location>
        <begin position="121"/>
        <end position="176"/>
    </location>
</feature>
<feature type="compositionally biased region" description="Polar residues" evidence="7">
    <location>
        <begin position="647"/>
        <end position="660"/>
    </location>
</feature>
<evidence type="ECO:0000256" key="5">
    <source>
        <dbReference type="ARBA" id="ARBA00023163"/>
    </source>
</evidence>
<dbReference type="CDD" id="cd00167">
    <property type="entry name" value="SANT"/>
    <property type="match status" value="3"/>
</dbReference>
<dbReference type="PROSITE" id="PS51294">
    <property type="entry name" value="HTH_MYB"/>
    <property type="match status" value="3"/>
</dbReference>
<feature type="domain" description="Myb-like" evidence="8">
    <location>
        <begin position="121"/>
        <end position="172"/>
    </location>
</feature>
<dbReference type="GO" id="GO:0000981">
    <property type="term" value="F:DNA-binding transcription factor activity, RNA polymerase II-specific"/>
    <property type="evidence" value="ECO:0007669"/>
    <property type="project" value="TreeGrafter"/>
</dbReference>
<proteinExistence type="predicted"/>
<sequence length="1042" mass="114779">MINFYAQKSSKSGGGGYSSASDCADDSDDDETSSTSNSGTNAMLGGATNLHILANSSLSAAGLGPEPNGKSINKGRWNKEEDQKLKQLVTELGDMKFDIVAKFFPDRTDVQCQQRWHKVVNPDLVKGPWTKEEDETVVELVKKYGPKKWTLIAKHLRGRIGKQCRERWHNHLNPNIRKCAWTEDEDRTIYEAHLKWGNQWAKIAKLLPGRTDNAIKNHWNSTMRRKYEPMRKHKNNVSSLYSGGAGAAATLAAQSIVNLASAGNSVSRQSTEHLSFLVKSRLNAQAKAQAGAASSRDERPDHDYSSSNNNGGYLPRSSTPDYLTTQYQSSTVSWSPQKYIMAHHKSSPRKGSAPNTPTKDHSLRIKSELLLNASSALANGEDATENSQNLVPNTLSHRAVNKVDHQQQQPRSYYGNHNQHQDANLLLSLNIKQEMEDDEEDSQQAATSLVHDQQLMYEQEIRAAQLKKLHEKASFIFNEEVTESPPRPATAPLHKSPSKYSPYKYFDIDAFDSSQSIIQDESIRNLQNKIEEFESTHGMSTSNTSTPMKGEDGFEDHRRFSRKRRRSVSECVDISPDNYIIPDHMMSSSSTTNTSLLHSTFNSAGGLKLCRTPLKQHHLTPIKQLPFSPSQFLNSPLLSFNVNLSSTPEKQTRTGQSEQGDSPGPLVTPTPLGVSRLSQGDDCTTPKSSYLLSRLNKSEARTPTPFKNALAEIEKKVGTKMSHSPSRIAEDIADLIKKEQECDSMFDSSESPVASLSGDPCSSSTTHAEDLRHFLLHHPPPSGTTHPSSGRFSSGSRFSSSPSLGLTPPYRSRVRKALASVWGSTPTSKQGRPGRDSPPTTGGGLLQDSGVVFDTPSKLLGDESSFFSPSSLVKNSLSEELDTPPLTLASSTPLPGIGGGAKQNRGISLAHCSRREKEEKGVSTAGLALRVENVDSPARLIHSSSSLSTLTNNSQQLLQQQYNGQHGGNSQQEEDRFDQVIKIIVPLATIGNPDRTIFKLDPRFWVVATGKSLDQQEMTESARSYLNELERAKSRVVRSLVL</sequence>
<dbReference type="AlphaFoldDB" id="A0A8D8Q3R4"/>
<dbReference type="InterPro" id="IPR009057">
    <property type="entry name" value="Homeodomain-like_sf"/>
</dbReference>
<evidence type="ECO:0000256" key="1">
    <source>
        <dbReference type="ARBA" id="ARBA00004123"/>
    </source>
</evidence>
<feature type="compositionally biased region" description="Basic and acidic residues" evidence="7">
    <location>
        <begin position="295"/>
        <end position="304"/>
    </location>
</feature>
<reference evidence="10" key="1">
    <citation type="submission" date="2021-05" db="EMBL/GenBank/DDBJ databases">
        <authorList>
            <person name="Alioto T."/>
            <person name="Alioto T."/>
            <person name="Gomez Garrido J."/>
        </authorList>
    </citation>
    <scope>NUCLEOTIDE SEQUENCE</scope>
</reference>
<feature type="compositionally biased region" description="Acidic residues" evidence="7">
    <location>
        <begin position="23"/>
        <end position="32"/>
    </location>
</feature>
<name>A0A8D8Q3R4_9HEMI</name>
<dbReference type="FunFam" id="1.10.10.60:FF:000010">
    <property type="entry name" value="Transcriptional activator Myb isoform A"/>
    <property type="match status" value="1"/>
</dbReference>
<dbReference type="InterPro" id="IPR050560">
    <property type="entry name" value="MYB_TF"/>
</dbReference>
<dbReference type="InterPro" id="IPR001005">
    <property type="entry name" value="SANT/Myb"/>
</dbReference>
<dbReference type="SMART" id="SM00717">
    <property type="entry name" value="SANT"/>
    <property type="match status" value="3"/>
</dbReference>
<keyword evidence="2" id="KW-0677">Repeat</keyword>
<accession>A0A8D8Q3R4</accession>
<dbReference type="PROSITE" id="PS50090">
    <property type="entry name" value="MYB_LIKE"/>
    <property type="match status" value="3"/>
</dbReference>
<organism evidence="10">
    <name type="scientific">Cacopsylla melanoneura</name>
    <dbReference type="NCBI Taxonomy" id="428564"/>
    <lineage>
        <taxon>Eukaryota</taxon>
        <taxon>Metazoa</taxon>
        <taxon>Ecdysozoa</taxon>
        <taxon>Arthropoda</taxon>
        <taxon>Hexapoda</taxon>
        <taxon>Insecta</taxon>
        <taxon>Pterygota</taxon>
        <taxon>Neoptera</taxon>
        <taxon>Paraneoptera</taxon>
        <taxon>Hemiptera</taxon>
        <taxon>Sternorrhyncha</taxon>
        <taxon>Psylloidea</taxon>
        <taxon>Psyllidae</taxon>
        <taxon>Psyllinae</taxon>
        <taxon>Cacopsylla</taxon>
    </lineage>
</organism>
<dbReference type="InterPro" id="IPR017930">
    <property type="entry name" value="Myb_dom"/>
</dbReference>
<dbReference type="GO" id="GO:0005634">
    <property type="term" value="C:nucleus"/>
    <property type="evidence" value="ECO:0007669"/>
    <property type="project" value="UniProtKB-SubCell"/>
</dbReference>
<feature type="compositionally biased region" description="Basic and acidic residues" evidence="7">
    <location>
        <begin position="549"/>
        <end position="558"/>
    </location>
</feature>
<evidence type="ECO:0000256" key="6">
    <source>
        <dbReference type="ARBA" id="ARBA00023242"/>
    </source>
</evidence>
<protein>
    <submittedName>
        <fullName evidence="10">Transcriptional activator Myb</fullName>
    </submittedName>
</protein>
<dbReference type="Pfam" id="PF09316">
    <property type="entry name" value="Cmyb_C"/>
    <property type="match status" value="1"/>
</dbReference>
<feature type="region of interest" description="Disordered" evidence="7">
    <location>
        <begin position="883"/>
        <end position="904"/>
    </location>
</feature>
<comment type="subcellular location">
    <subcellularLocation>
        <location evidence="1">Nucleus</location>
    </subcellularLocation>
</comment>
<feature type="domain" description="HTH myb-type" evidence="9">
    <location>
        <begin position="69"/>
        <end position="120"/>
    </location>
</feature>
<feature type="compositionally biased region" description="Low complexity" evidence="7">
    <location>
        <begin position="883"/>
        <end position="895"/>
    </location>
</feature>
<dbReference type="PANTHER" id="PTHR45614:SF25">
    <property type="entry name" value="MYB PROTEIN"/>
    <property type="match status" value="1"/>
</dbReference>
<feature type="region of interest" description="Disordered" evidence="7">
    <location>
        <begin position="287"/>
        <end position="322"/>
    </location>
</feature>
<feature type="domain" description="Myb-like" evidence="8">
    <location>
        <begin position="173"/>
        <end position="223"/>
    </location>
</feature>
<keyword evidence="5" id="KW-0804">Transcription</keyword>
<feature type="region of interest" description="Disordered" evidence="7">
    <location>
        <begin position="60"/>
        <end position="79"/>
    </location>
</feature>
<feature type="region of interest" description="Disordered" evidence="7">
    <location>
        <begin position="1"/>
        <end position="42"/>
    </location>
</feature>
<feature type="compositionally biased region" description="Low complexity" evidence="7">
    <location>
        <begin position="783"/>
        <end position="803"/>
    </location>
</feature>
<feature type="compositionally biased region" description="Polar residues" evidence="7">
    <location>
        <begin position="537"/>
        <end position="547"/>
    </location>
</feature>
<dbReference type="PANTHER" id="PTHR45614">
    <property type="entry name" value="MYB PROTEIN-RELATED"/>
    <property type="match status" value="1"/>
</dbReference>
<feature type="domain" description="HTH myb-type" evidence="9">
    <location>
        <begin position="177"/>
        <end position="227"/>
    </location>
</feature>
<feature type="domain" description="Myb-like" evidence="8">
    <location>
        <begin position="69"/>
        <end position="120"/>
    </location>
</feature>
<keyword evidence="4" id="KW-0238">DNA-binding</keyword>
<feature type="region of interest" description="Disordered" evidence="7">
    <location>
        <begin position="647"/>
        <end position="686"/>
    </location>
</feature>
<dbReference type="Gene3D" id="1.10.10.60">
    <property type="entry name" value="Homeodomain-like"/>
    <property type="match status" value="3"/>
</dbReference>
<evidence type="ECO:0000259" key="9">
    <source>
        <dbReference type="PROSITE" id="PS51294"/>
    </source>
</evidence>
<evidence type="ECO:0000313" key="10">
    <source>
        <dbReference type="EMBL" id="CAG6624280.1"/>
    </source>
</evidence>
<keyword evidence="6" id="KW-0539">Nucleus</keyword>
<dbReference type="Pfam" id="PF00249">
    <property type="entry name" value="Myb_DNA-binding"/>
    <property type="match status" value="1"/>
</dbReference>
<evidence type="ECO:0000256" key="4">
    <source>
        <dbReference type="ARBA" id="ARBA00023125"/>
    </source>
</evidence>
<feature type="region of interest" description="Disordered" evidence="7">
    <location>
        <begin position="536"/>
        <end position="562"/>
    </location>
</feature>
<feature type="compositionally biased region" description="Polar residues" evidence="7">
    <location>
        <begin position="305"/>
        <end position="322"/>
    </location>
</feature>
<dbReference type="SUPFAM" id="SSF46689">
    <property type="entry name" value="Homeodomain-like"/>
    <property type="match status" value="2"/>
</dbReference>
<feature type="region of interest" description="Disordered" evidence="7">
    <location>
        <begin position="821"/>
        <end position="850"/>
    </location>
</feature>
<dbReference type="Pfam" id="PF13921">
    <property type="entry name" value="Myb_DNA-bind_6"/>
    <property type="match status" value="1"/>
</dbReference>
<evidence type="ECO:0000256" key="3">
    <source>
        <dbReference type="ARBA" id="ARBA00023015"/>
    </source>
</evidence>
<dbReference type="EMBL" id="HBUF01056805">
    <property type="protein sequence ID" value="CAG6624280.1"/>
    <property type="molecule type" value="Transcribed_RNA"/>
</dbReference>
<feature type="region of interest" description="Disordered" evidence="7">
    <location>
        <begin position="743"/>
        <end position="809"/>
    </location>
</feature>
<evidence type="ECO:0000259" key="8">
    <source>
        <dbReference type="PROSITE" id="PS50090"/>
    </source>
</evidence>